<evidence type="ECO:0000313" key="1">
    <source>
        <dbReference type="EMBL" id="ELR69904.1"/>
    </source>
</evidence>
<accession>L8JQX9</accession>
<protein>
    <submittedName>
        <fullName evidence="1">Uncharacterized protein</fullName>
    </submittedName>
</protein>
<proteinExistence type="predicted"/>
<dbReference type="Proteomes" id="UP000011135">
    <property type="component" value="Unassembled WGS sequence"/>
</dbReference>
<reference evidence="1 2" key="1">
    <citation type="submission" date="2012-12" db="EMBL/GenBank/DDBJ databases">
        <title>Genome assembly of Fulvivirga imtechensis AK7.</title>
        <authorList>
            <person name="Nupur N."/>
            <person name="Khatri I."/>
            <person name="Kumar R."/>
            <person name="Subramanian S."/>
            <person name="Pinnaka A."/>
        </authorList>
    </citation>
    <scope>NUCLEOTIDE SEQUENCE [LARGE SCALE GENOMIC DNA]</scope>
    <source>
        <strain evidence="1 2">AK7</strain>
    </source>
</reference>
<gene>
    <name evidence="1" type="ORF">C900_04607</name>
</gene>
<sequence>MRHIQALEGVKAILAHLWLLEKSFDPTANSVCQGSLCFMAKPSYGTFYFLFKPGASPRATKIWPFWGYIFF</sequence>
<keyword evidence="2" id="KW-1185">Reference proteome</keyword>
<dbReference type="EMBL" id="AMZN01000066">
    <property type="protein sequence ID" value="ELR69904.1"/>
    <property type="molecule type" value="Genomic_DNA"/>
</dbReference>
<organism evidence="1 2">
    <name type="scientific">Fulvivirga imtechensis AK7</name>
    <dbReference type="NCBI Taxonomy" id="1237149"/>
    <lineage>
        <taxon>Bacteria</taxon>
        <taxon>Pseudomonadati</taxon>
        <taxon>Bacteroidota</taxon>
        <taxon>Cytophagia</taxon>
        <taxon>Cytophagales</taxon>
        <taxon>Fulvivirgaceae</taxon>
        <taxon>Fulvivirga</taxon>
    </lineage>
</organism>
<name>L8JQX9_9BACT</name>
<dbReference type="AlphaFoldDB" id="L8JQX9"/>
<comment type="caution">
    <text evidence="1">The sequence shown here is derived from an EMBL/GenBank/DDBJ whole genome shotgun (WGS) entry which is preliminary data.</text>
</comment>
<evidence type="ECO:0000313" key="2">
    <source>
        <dbReference type="Proteomes" id="UP000011135"/>
    </source>
</evidence>